<dbReference type="RefSeq" id="WP_369289269.1">
    <property type="nucleotide sequence ID" value="NZ_JBFTEG010000023.1"/>
</dbReference>
<evidence type="ECO:0000256" key="1">
    <source>
        <dbReference type="ARBA" id="ARBA00004651"/>
    </source>
</evidence>
<feature type="domain" description="ABC3 transporter permease C-terminal" evidence="7">
    <location>
        <begin position="697"/>
        <end position="812"/>
    </location>
</feature>
<keyword evidence="2" id="KW-1003">Cell membrane</keyword>
<feature type="transmembrane region" description="Helical" evidence="6">
    <location>
        <begin position="393"/>
        <end position="410"/>
    </location>
</feature>
<feature type="transmembrane region" description="Helical" evidence="6">
    <location>
        <begin position="245"/>
        <end position="268"/>
    </location>
</feature>
<reference evidence="8 9" key="1">
    <citation type="submission" date="2024-07" db="EMBL/GenBank/DDBJ databases">
        <authorList>
            <person name="Li M."/>
        </authorList>
    </citation>
    <scope>NUCLEOTIDE SEQUENCE [LARGE SCALE GENOMIC DNA]</scope>
    <source>
        <strain evidence="8 9">25A3E</strain>
    </source>
</reference>
<feature type="transmembrane region" description="Helical" evidence="6">
    <location>
        <begin position="735"/>
        <end position="755"/>
    </location>
</feature>
<evidence type="ECO:0000256" key="5">
    <source>
        <dbReference type="ARBA" id="ARBA00023136"/>
    </source>
</evidence>
<evidence type="ECO:0000256" key="6">
    <source>
        <dbReference type="SAM" id="Phobius"/>
    </source>
</evidence>
<dbReference type="PANTHER" id="PTHR30287">
    <property type="entry name" value="MEMBRANE COMPONENT OF PREDICTED ABC SUPERFAMILY METABOLITE UPTAKE TRANSPORTER"/>
    <property type="match status" value="1"/>
</dbReference>
<feature type="transmembrane region" description="Helical" evidence="6">
    <location>
        <begin position="787"/>
        <end position="807"/>
    </location>
</feature>
<feature type="transmembrane region" description="Helical" evidence="6">
    <location>
        <begin position="344"/>
        <end position="365"/>
    </location>
</feature>
<proteinExistence type="predicted"/>
<dbReference type="InterPro" id="IPR038766">
    <property type="entry name" value="Membrane_comp_ABC_pdt"/>
</dbReference>
<dbReference type="PANTHER" id="PTHR30287:SF2">
    <property type="entry name" value="BLL1001 PROTEIN"/>
    <property type="match status" value="1"/>
</dbReference>
<dbReference type="EMBL" id="JBFTEG010000023">
    <property type="protein sequence ID" value="MEX6504332.1"/>
    <property type="molecule type" value="Genomic_DNA"/>
</dbReference>
<evidence type="ECO:0000256" key="3">
    <source>
        <dbReference type="ARBA" id="ARBA00022692"/>
    </source>
</evidence>
<organism evidence="8 9">
    <name type="scientific">Pseudomonas zhanjiangensis</name>
    <dbReference type="NCBI Taxonomy" id="3239015"/>
    <lineage>
        <taxon>Bacteria</taxon>
        <taxon>Pseudomonadati</taxon>
        <taxon>Pseudomonadota</taxon>
        <taxon>Gammaproteobacteria</taxon>
        <taxon>Pseudomonadales</taxon>
        <taxon>Pseudomonadaceae</taxon>
        <taxon>Pseudomonas</taxon>
    </lineage>
</organism>
<feature type="domain" description="ABC3 transporter permease C-terminal" evidence="7">
    <location>
        <begin position="248"/>
        <end position="371"/>
    </location>
</feature>
<name>A0ABV3YYB7_9PSED</name>
<keyword evidence="9" id="KW-1185">Reference proteome</keyword>
<protein>
    <submittedName>
        <fullName evidence="8">FtsX-like permease family protein</fullName>
    </submittedName>
</protein>
<dbReference type="InterPro" id="IPR003838">
    <property type="entry name" value="ABC3_permease_C"/>
</dbReference>
<accession>A0ABV3YYB7</accession>
<sequence length="825" mass="89522">MVRLFWTLSTLASHWRRHPLQLCSVLVGLWLATGLWAGVQALNGQARDSYARASQLLGGADRYSLVARDGGRFAQHYFVDLRRAGWPVSPVLQGRLRLRGQVGPGLQLVGIEPLTLPAGSALAGRAAERLDLTAFLGRPGRTWIAPETLAQLGLEEGARPRSESGRRLPPLTPWPQLAPGVLLMDIGLAQRLLDAPGQISRLLLDDEFARRGPELPTELAGVLMLRRDEQRVDLAQLTDSFHLNLSALGLLALVVGLFIVHAAIGLALEQRRALLRNLRICGVSLRGLLLALGLELGVLGLLGGLAGLASGFGLAAWLLPDVAASLRGLYGAEVAGQLSLTPSWWLGALFICLLGALLAGGASLLRAARLPLLALAQPEAWQQALVRSLRRRAWLAAAFVLAALLALLLGDNLVLGFVGLTALLLGAALALPVGLNRLLEAWLGYCRRPLLQWFVADSRQQLPGLSLALMALLLAMAASIGVGSMTAGFRQTFSGWLDQRLAAELYLRPQNAEQAQAIESWLAQQTQVRALLPSWRVELQLQGWPVQLSGIREHPYYREHWPLLSAVEDAWLRLTAGQGLMLSEQLARRLDLRLGELLSLPTPEGEWRLPVLGIYADYGNPQGHLLVAASGLQRHWPGLAPRSFSLRLAPEQVPVLSQALQARFALDANQLVDQATLKAWSTRLFERTFAATAALNSLTLGVAAVALFIALLSLGRARLDQLAPLWALGVGRERLAWLSLAQTLLLALLTLLLAVPLGLLVAWWLVAVVNVQAFGWRLPLQVFPWQLLQLFGLGLLAALLAAAWPLWRLAHCSPTALLRTFADGR</sequence>
<evidence type="ECO:0000256" key="4">
    <source>
        <dbReference type="ARBA" id="ARBA00022989"/>
    </source>
</evidence>
<feature type="transmembrane region" description="Helical" evidence="6">
    <location>
        <begin position="416"/>
        <end position="439"/>
    </location>
</feature>
<dbReference type="Proteomes" id="UP001560296">
    <property type="component" value="Unassembled WGS sequence"/>
</dbReference>
<dbReference type="Pfam" id="PF02687">
    <property type="entry name" value="FtsX"/>
    <property type="match status" value="2"/>
</dbReference>
<feature type="transmembrane region" description="Helical" evidence="6">
    <location>
        <begin position="288"/>
        <end position="319"/>
    </location>
</feature>
<keyword evidence="4 6" id="KW-1133">Transmembrane helix</keyword>
<evidence type="ECO:0000313" key="9">
    <source>
        <dbReference type="Proteomes" id="UP001560296"/>
    </source>
</evidence>
<evidence type="ECO:0000259" key="7">
    <source>
        <dbReference type="Pfam" id="PF02687"/>
    </source>
</evidence>
<keyword evidence="3 6" id="KW-0812">Transmembrane</keyword>
<feature type="transmembrane region" description="Helical" evidence="6">
    <location>
        <begin position="467"/>
        <end position="489"/>
    </location>
</feature>
<comment type="caution">
    <text evidence="8">The sequence shown here is derived from an EMBL/GenBank/DDBJ whole genome shotgun (WGS) entry which is preliminary data.</text>
</comment>
<evidence type="ECO:0000256" key="2">
    <source>
        <dbReference type="ARBA" id="ARBA00022475"/>
    </source>
</evidence>
<comment type="subcellular location">
    <subcellularLocation>
        <location evidence="1">Cell membrane</location>
        <topology evidence="1">Multi-pass membrane protein</topology>
    </subcellularLocation>
</comment>
<keyword evidence="5 6" id="KW-0472">Membrane</keyword>
<feature type="transmembrane region" description="Helical" evidence="6">
    <location>
        <begin position="693"/>
        <end position="714"/>
    </location>
</feature>
<evidence type="ECO:0000313" key="8">
    <source>
        <dbReference type="EMBL" id="MEX6504332.1"/>
    </source>
</evidence>
<gene>
    <name evidence="8" type="ORF">AB5S05_19920</name>
</gene>